<dbReference type="InterPro" id="IPR036291">
    <property type="entry name" value="NAD(P)-bd_dom_sf"/>
</dbReference>
<dbReference type="NCBIfam" id="TIGR02130">
    <property type="entry name" value="dapB_plant"/>
    <property type="match status" value="1"/>
</dbReference>
<dbReference type="InterPro" id="IPR000846">
    <property type="entry name" value="DapB_N"/>
</dbReference>
<evidence type="ECO:0000256" key="3">
    <source>
        <dbReference type="ARBA" id="ARBA00022857"/>
    </source>
</evidence>
<keyword evidence="3" id="KW-0521">NADP</keyword>
<dbReference type="GO" id="GO:0008839">
    <property type="term" value="F:4-hydroxy-tetrahydrodipicolinate reductase"/>
    <property type="evidence" value="ECO:0007669"/>
    <property type="project" value="UniProtKB-EC"/>
</dbReference>
<comment type="catalytic activity">
    <reaction evidence="11">
        <text>(S)-2,3,4,5-tetrahydrodipicolinate + NAD(+) + H2O = (2S,4S)-4-hydroxy-2,3,4,5-tetrahydrodipicolinate + NADH + H(+)</text>
        <dbReference type="Rhea" id="RHEA:35323"/>
        <dbReference type="ChEBI" id="CHEBI:15377"/>
        <dbReference type="ChEBI" id="CHEBI:15378"/>
        <dbReference type="ChEBI" id="CHEBI:16845"/>
        <dbReference type="ChEBI" id="CHEBI:57540"/>
        <dbReference type="ChEBI" id="CHEBI:57945"/>
        <dbReference type="ChEBI" id="CHEBI:67139"/>
        <dbReference type="EC" id="1.17.1.8"/>
    </reaction>
</comment>
<keyword evidence="6" id="KW-0520">NAD</keyword>
<dbReference type="Gene3D" id="3.40.50.720">
    <property type="entry name" value="NAD(P)-binding Rossmann-like Domain"/>
    <property type="match status" value="1"/>
</dbReference>
<dbReference type="KEGG" id="dol:Dole_1396"/>
<dbReference type="GO" id="GO:0070402">
    <property type="term" value="F:NADPH binding"/>
    <property type="evidence" value="ECO:0007669"/>
    <property type="project" value="InterPro"/>
</dbReference>
<dbReference type="HOGENOM" id="CLU_067216_0_0_7"/>
<dbReference type="InterPro" id="IPR011859">
    <property type="entry name" value="Dihydrodipicolinate_Rdtase_pln"/>
</dbReference>
<evidence type="ECO:0000259" key="13">
    <source>
        <dbReference type="Pfam" id="PF05173"/>
    </source>
</evidence>
<organism evidence="14 15">
    <name type="scientific">Desulfosudis oleivorans (strain DSM 6200 / JCM 39069 / Hxd3)</name>
    <name type="common">Desulfococcus oleovorans</name>
    <dbReference type="NCBI Taxonomy" id="96561"/>
    <lineage>
        <taxon>Bacteria</taxon>
        <taxon>Pseudomonadati</taxon>
        <taxon>Thermodesulfobacteriota</taxon>
        <taxon>Desulfobacteria</taxon>
        <taxon>Desulfobacterales</taxon>
        <taxon>Desulfosudaceae</taxon>
        <taxon>Desulfosudis</taxon>
    </lineage>
</organism>
<reference evidence="14 15" key="1">
    <citation type="submission" date="2007-10" db="EMBL/GenBank/DDBJ databases">
        <title>Complete sequence of Desulfococcus oleovorans Hxd3.</title>
        <authorList>
            <consortium name="US DOE Joint Genome Institute"/>
            <person name="Copeland A."/>
            <person name="Lucas S."/>
            <person name="Lapidus A."/>
            <person name="Barry K."/>
            <person name="Glavina del Rio T."/>
            <person name="Dalin E."/>
            <person name="Tice H."/>
            <person name="Pitluck S."/>
            <person name="Kiss H."/>
            <person name="Brettin T."/>
            <person name="Bruce D."/>
            <person name="Detter J.C."/>
            <person name="Han C."/>
            <person name="Schmutz J."/>
            <person name="Larimer F."/>
            <person name="Land M."/>
            <person name="Hauser L."/>
            <person name="Kyrpides N."/>
            <person name="Kim E."/>
            <person name="Wawrik B."/>
            <person name="Richardson P."/>
        </authorList>
    </citation>
    <scope>NUCLEOTIDE SEQUENCE [LARGE SCALE GENOMIC DNA]</scope>
    <source>
        <strain evidence="15">DSM 6200 / JCM 39069 / Hxd3</strain>
    </source>
</reference>
<dbReference type="EMBL" id="CP000859">
    <property type="protein sequence ID" value="ABW67200.1"/>
    <property type="molecule type" value="Genomic_DNA"/>
</dbReference>
<comment type="similarity">
    <text evidence="1">Belongs to the DapB family.</text>
</comment>
<keyword evidence="5" id="KW-0560">Oxidoreductase</keyword>
<dbReference type="SUPFAM" id="SSF51735">
    <property type="entry name" value="NAD(P)-binding Rossmann-fold domains"/>
    <property type="match status" value="1"/>
</dbReference>
<evidence type="ECO:0000256" key="2">
    <source>
        <dbReference type="ARBA" id="ARBA00022605"/>
    </source>
</evidence>
<dbReference type="STRING" id="96561.Dole_1396"/>
<dbReference type="PIRSF" id="PIRSF000161">
    <property type="entry name" value="DHPR"/>
    <property type="match status" value="1"/>
</dbReference>
<dbReference type="EC" id="1.17.1.8" evidence="9"/>
<keyword evidence="2" id="KW-0028">Amino-acid biosynthesis</keyword>
<dbReference type="InterPro" id="IPR023940">
    <property type="entry name" value="DHDPR_bac"/>
</dbReference>
<evidence type="ECO:0000256" key="7">
    <source>
        <dbReference type="ARBA" id="ARBA00023154"/>
    </source>
</evidence>
<evidence type="ECO:0000256" key="5">
    <source>
        <dbReference type="ARBA" id="ARBA00023002"/>
    </source>
</evidence>
<evidence type="ECO:0000313" key="14">
    <source>
        <dbReference type="EMBL" id="ABW67200.1"/>
    </source>
</evidence>
<dbReference type="PANTHER" id="PTHR20836:SF0">
    <property type="entry name" value="4-HYDROXY-TETRAHYDRODIPICOLINATE REDUCTASE 1, CHLOROPLASTIC-RELATED"/>
    <property type="match status" value="1"/>
</dbReference>
<evidence type="ECO:0000256" key="1">
    <source>
        <dbReference type="ARBA" id="ARBA00006642"/>
    </source>
</evidence>
<dbReference type="Pfam" id="PF01113">
    <property type="entry name" value="DapB_N"/>
    <property type="match status" value="1"/>
</dbReference>
<dbReference type="InterPro" id="IPR022663">
    <property type="entry name" value="DapB_C"/>
</dbReference>
<keyword evidence="15" id="KW-1185">Reference proteome</keyword>
<evidence type="ECO:0000259" key="12">
    <source>
        <dbReference type="Pfam" id="PF01113"/>
    </source>
</evidence>
<dbReference type="AlphaFoldDB" id="A8ZYU5"/>
<comment type="catalytic activity">
    <reaction evidence="10">
        <text>(S)-2,3,4,5-tetrahydrodipicolinate + NADP(+) + H2O = (2S,4S)-4-hydroxy-2,3,4,5-tetrahydrodipicolinate + NADPH + H(+)</text>
        <dbReference type="Rhea" id="RHEA:35331"/>
        <dbReference type="ChEBI" id="CHEBI:15377"/>
        <dbReference type="ChEBI" id="CHEBI:15378"/>
        <dbReference type="ChEBI" id="CHEBI:16845"/>
        <dbReference type="ChEBI" id="CHEBI:57783"/>
        <dbReference type="ChEBI" id="CHEBI:58349"/>
        <dbReference type="ChEBI" id="CHEBI:67139"/>
        <dbReference type="EC" id="1.17.1.8"/>
    </reaction>
</comment>
<evidence type="ECO:0000256" key="10">
    <source>
        <dbReference type="ARBA" id="ARBA00049080"/>
    </source>
</evidence>
<evidence type="ECO:0000256" key="9">
    <source>
        <dbReference type="ARBA" id="ARBA00038983"/>
    </source>
</evidence>
<name>A8ZYU5_DESOH</name>
<dbReference type="RefSeq" id="WP_012174816.1">
    <property type="nucleotide sequence ID" value="NC_009943.1"/>
</dbReference>
<dbReference type="GO" id="GO:0009089">
    <property type="term" value="P:lysine biosynthetic process via diaminopimelate"/>
    <property type="evidence" value="ECO:0007669"/>
    <property type="project" value="InterPro"/>
</dbReference>
<dbReference type="Gene3D" id="3.30.360.10">
    <property type="entry name" value="Dihydrodipicolinate Reductase, domain 2"/>
    <property type="match status" value="1"/>
</dbReference>
<evidence type="ECO:0000256" key="4">
    <source>
        <dbReference type="ARBA" id="ARBA00022915"/>
    </source>
</evidence>
<dbReference type="OrthoDB" id="9790352at2"/>
<evidence type="ECO:0000256" key="8">
    <source>
        <dbReference type="ARBA" id="ARBA00037922"/>
    </source>
</evidence>
<accession>A8ZYU5</accession>
<evidence type="ECO:0000313" key="15">
    <source>
        <dbReference type="Proteomes" id="UP000008561"/>
    </source>
</evidence>
<feature type="domain" description="Dihydrodipicolinate reductase N-terminal" evidence="12">
    <location>
        <begin position="4"/>
        <end position="129"/>
    </location>
</feature>
<dbReference type="Proteomes" id="UP000008561">
    <property type="component" value="Chromosome"/>
</dbReference>
<proteinExistence type="inferred from homology"/>
<evidence type="ECO:0000256" key="6">
    <source>
        <dbReference type="ARBA" id="ARBA00023027"/>
    </source>
</evidence>
<protein>
    <recommendedName>
        <fullName evidence="9">4-hydroxy-tetrahydrodipicolinate reductase</fullName>
        <ecNumber evidence="9">1.17.1.8</ecNumber>
    </recommendedName>
</protein>
<sequence>MQLIPIMINGLPGNVAKMIVSHVLRDSRFALVPFSLTGPEIQEAAVEVAGTSIQLVRPDVRAARIGDIKKQCPGLISVDYTHPTAVNGNCEFYCAHGLPFVMGTTGGDRDRLDPAVRASSICAVIAPNMAKQVVGFQAMLAHAADTFPGLFAGYTMTVRESHQKGKADTSGTARAVVHSFNRLGVHFSEDQIEMIRDPEVQKREWGIPEEHLGGHGWHTYTLTSPDRTVTFEFKHNINGRDIYADGTLDAVVFLHQKVARGEKGTVFSMIDVLTGGCS</sequence>
<dbReference type="Pfam" id="PF05173">
    <property type="entry name" value="DapB_C"/>
    <property type="match status" value="1"/>
</dbReference>
<comment type="pathway">
    <text evidence="8">Amino-acid biosynthesis; L-lysine biosynthesis via DAP pathway; (S)-tetrahydrodipicolinate from L-aspartate: step 4/4.</text>
</comment>
<evidence type="ECO:0000256" key="11">
    <source>
        <dbReference type="ARBA" id="ARBA00049396"/>
    </source>
</evidence>
<keyword evidence="4" id="KW-0220">Diaminopimelate biosynthesis</keyword>
<dbReference type="PANTHER" id="PTHR20836">
    <property type="entry name" value="DIHYDRODIPICOLINATE REDUCTASE"/>
    <property type="match status" value="1"/>
</dbReference>
<keyword evidence="7" id="KW-0457">Lysine biosynthesis</keyword>
<dbReference type="eggNOG" id="COG0289">
    <property type="taxonomic scope" value="Bacteria"/>
</dbReference>
<dbReference type="GO" id="GO:0019877">
    <property type="term" value="P:diaminopimelate biosynthetic process"/>
    <property type="evidence" value="ECO:0007669"/>
    <property type="project" value="UniProtKB-KW"/>
</dbReference>
<gene>
    <name evidence="14" type="ordered locus">Dole_1396</name>
</gene>
<feature type="domain" description="Dihydrodipicolinate reductase C-terminal" evidence="13">
    <location>
        <begin position="136"/>
        <end position="273"/>
    </location>
</feature>